<evidence type="ECO:0000313" key="2">
    <source>
        <dbReference type="Proteomes" id="UP000593577"/>
    </source>
</evidence>
<evidence type="ECO:0000313" key="1">
    <source>
        <dbReference type="EMBL" id="MBA0701570.1"/>
    </source>
</evidence>
<dbReference type="AlphaFoldDB" id="A0A7J8YQG5"/>
<name>A0A7J8YQG5_GOSAI</name>
<gene>
    <name evidence="1" type="ORF">Goari_022036</name>
</gene>
<dbReference type="EMBL" id="JABFAA010300676">
    <property type="protein sequence ID" value="MBA0701570.1"/>
    <property type="molecule type" value="Genomic_DNA"/>
</dbReference>
<sequence>MLYVLKFFKLDLQRLTMLLKFK</sequence>
<reference evidence="1 2" key="1">
    <citation type="journal article" date="2019" name="Genome Biol. Evol.">
        <title>Insights into the evolution of the New World diploid cottons (Gossypium, subgenus Houzingenia) based on genome sequencing.</title>
        <authorList>
            <person name="Grover C.E."/>
            <person name="Arick M.A. 2nd"/>
            <person name="Thrash A."/>
            <person name="Conover J.L."/>
            <person name="Sanders W.S."/>
            <person name="Peterson D.G."/>
            <person name="Frelichowski J.E."/>
            <person name="Scheffler J.A."/>
            <person name="Scheffler B.E."/>
            <person name="Wendel J.F."/>
        </authorList>
    </citation>
    <scope>NUCLEOTIDE SEQUENCE [LARGE SCALE GENOMIC DNA]</scope>
    <source>
        <strain evidence="1">185</strain>
        <tissue evidence="1">Leaf</tissue>
    </source>
</reference>
<proteinExistence type="predicted"/>
<organism evidence="1 2">
    <name type="scientific">Gossypium aridum</name>
    <name type="common">American cotton</name>
    <name type="synonym">Erioxylum aridum</name>
    <dbReference type="NCBI Taxonomy" id="34290"/>
    <lineage>
        <taxon>Eukaryota</taxon>
        <taxon>Viridiplantae</taxon>
        <taxon>Streptophyta</taxon>
        <taxon>Embryophyta</taxon>
        <taxon>Tracheophyta</taxon>
        <taxon>Spermatophyta</taxon>
        <taxon>Magnoliopsida</taxon>
        <taxon>eudicotyledons</taxon>
        <taxon>Gunneridae</taxon>
        <taxon>Pentapetalae</taxon>
        <taxon>rosids</taxon>
        <taxon>malvids</taxon>
        <taxon>Malvales</taxon>
        <taxon>Malvaceae</taxon>
        <taxon>Malvoideae</taxon>
        <taxon>Gossypium</taxon>
    </lineage>
</organism>
<keyword evidence="2" id="KW-1185">Reference proteome</keyword>
<dbReference type="Proteomes" id="UP000593577">
    <property type="component" value="Unassembled WGS sequence"/>
</dbReference>
<comment type="caution">
    <text evidence="1">The sequence shown here is derived from an EMBL/GenBank/DDBJ whole genome shotgun (WGS) entry which is preliminary data.</text>
</comment>
<accession>A0A7J8YQG5</accession>
<protein>
    <submittedName>
        <fullName evidence="1">Uncharacterized protein</fullName>
    </submittedName>
</protein>